<dbReference type="GO" id="GO:0016787">
    <property type="term" value="F:hydrolase activity"/>
    <property type="evidence" value="ECO:0007669"/>
    <property type="project" value="UniProtKB-KW"/>
</dbReference>
<protein>
    <submittedName>
        <fullName evidence="3">Esterase</fullName>
    </submittedName>
</protein>
<evidence type="ECO:0000313" key="3">
    <source>
        <dbReference type="EMBL" id="AWA29451.1"/>
    </source>
</evidence>
<dbReference type="SUPFAM" id="SSF53474">
    <property type="entry name" value="alpha/beta-Hydrolases"/>
    <property type="match status" value="1"/>
</dbReference>
<reference evidence="3 4" key="1">
    <citation type="submission" date="2018-04" db="EMBL/GenBank/DDBJ databases">
        <title>Genome sequencing of Flavobacterium sp. HYN0048.</title>
        <authorList>
            <person name="Yi H."/>
            <person name="Baek C."/>
        </authorList>
    </citation>
    <scope>NUCLEOTIDE SEQUENCE [LARGE SCALE GENOMIC DNA]</scope>
    <source>
        <strain evidence="3 4">HYN0048</strain>
    </source>
</reference>
<gene>
    <name evidence="3" type="ORF">HYN48_04760</name>
</gene>
<sequence>MLLGCCLLLFQAEAQKMQTLTYFRNDTLKLDLDLFLPEKASNTGFPLLLFVHGGGFSGGERQQGHSICKYLSQHGYAAATISYTLYMKGRKFSCDGVLSEKIQAFRYAVNDLWLATDFFLSNSQKYNIDVSRIFISGSSAGAETVLHAAYWNRDLMQIYGLKLPENFKYAGLVSGAGAIMDLNLITKNNLIPMMLFHGNGDSTVPYATAAHHYCPTDATGWLMLFGSYSIYNHVKELNGTVSLFTFCGGGHEYSGTLFEKDQQLILGFMDDVLAGKKFGAHNIIPTGKKNEKSAAYSFCD</sequence>
<evidence type="ECO:0000313" key="4">
    <source>
        <dbReference type="Proteomes" id="UP000244193"/>
    </source>
</evidence>
<dbReference type="AlphaFoldDB" id="A0A2S0REB4"/>
<dbReference type="Proteomes" id="UP000244193">
    <property type="component" value="Chromosome"/>
</dbReference>
<dbReference type="InterPro" id="IPR029058">
    <property type="entry name" value="AB_hydrolase_fold"/>
</dbReference>
<name>A0A2S0REB4_9FLAO</name>
<evidence type="ECO:0000256" key="1">
    <source>
        <dbReference type="ARBA" id="ARBA00022801"/>
    </source>
</evidence>
<dbReference type="PANTHER" id="PTHR48081">
    <property type="entry name" value="AB HYDROLASE SUPERFAMILY PROTEIN C4A8.06C"/>
    <property type="match status" value="1"/>
</dbReference>
<dbReference type="InterPro" id="IPR049492">
    <property type="entry name" value="BD-FAE-like_dom"/>
</dbReference>
<evidence type="ECO:0000259" key="2">
    <source>
        <dbReference type="Pfam" id="PF20434"/>
    </source>
</evidence>
<feature type="domain" description="BD-FAE-like" evidence="2">
    <location>
        <begin position="32"/>
        <end position="154"/>
    </location>
</feature>
<dbReference type="KEGG" id="fmg:HYN48_04760"/>
<dbReference type="OrthoDB" id="9803990at2"/>
<dbReference type="Gene3D" id="3.40.50.1820">
    <property type="entry name" value="alpha/beta hydrolase"/>
    <property type="match status" value="1"/>
</dbReference>
<proteinExistence type="predicted"/>
<dbReference type="EMBL" id="CP028811">
    <property type="protein sequence ID" value="AWA29451.1"/>
    <property type="molecule type" value="Genomic_DNA"/>
</dbReference>
<accession>A0A2S0REB4</accession>
<organism evidence="3 4">
    <name type="scientific">Flavobacterium magnum</name>
    <dbReference type="NCBI Taxonomy" id="2162713"/>
    <lineage>
        <taxon>Bacteria</taxon>
        <taxon>Pseudomonadati</taxon>
        <taxon>Bacteroidota</taxon>
        <taxon>Flavobacteriia</taxon>
        <taxon>Flavobacteriales</taxon>
        <taxon>Flavobacteriaceae</taxon>
        <taxon>Flavobacterium</taxon>
    </lineage>
</organism>
<dbReference type="InterPro" id="IPR050300">
    <property type="entry name" value="GDXG_lipolytic_enzyme"/>
</dbReference>
<keyword evidence="4" id="KW-1185">Reference proteome</keyword>
<dbReference type="Pfam" id="PF20434">
    <property type="entry name" value="BD-FAE"/>
    <property type="match status" value="1"/>
</dbReference>
<keyword evidence="1" id="KW-0378">Hydrolase</keyword>